<dbReference type="PROSITE" id="PS51257">
    <property type="entry name" value="PROKAR_LIPOPROTEIN"/>
    <property type="match status" value="1"/>
</dbReference>
<gene>
    <name evidence="2" type="ORF">ABC974_13025</name>
</gene>
<feature type="transmembrane region" description="Helical" evidence="1">
    <location>
        <begin position="130"/>
        <end position="149"/>
    </location>
</feature>
<protein>
    <submittedName>
        <fullName evidence="2">MFS transporter</fullName>
    </submittedName>
</protein>
<feature type="transmembrane region" description="Helical" evidence="1">
    <location>
        <begin position="323"/>
        <end position="346"/>
    </location>
</feature>
<feature type="transmembrane region" description="Helical" evidence="1">
    <location>
        <begin position="199"/>
        <end position="223"/>
    </location>
</feature>
<dbReference type="InterPro" id="IPR036259">
    <property type="entry name" value="MFS_trans_sf"/>
</dbReference>
<feature type="transmembrane region" description="Helical" evidence="1">
    <location>
        <begin position="155"/>
        <end position="178"/>
    </location>
</feature>
<keyword evidence="1" id="KW-0472">Membrane</keyword>
<dbReference type="Proteomes" id="UP001419910">
    <property type="component" value="Unassembled WGS sequence"/>
</dbReference>
<feature type="transmembrane region" description="Helical" evidence="1">
    <location>
        <begin position="287"/>
        <end position="311"/>
    </location>
</feature>
<keyword evidence="3" id="KW-1185">Reference proteome</keyword>
<proteinExistence type="predicted"/>
<accession>A0ABU9Y425</accession>
<comment type="caution">
    <text evidence="2">The sequence shown here is derived from an EMBL/GenBank/DDBJ whole genome shotgun (WGS) entry which is preliminary data.</text>
</comment>
<name>A0ABU9Y425_9SPHN</name>
<reference evidence="2 3" key="1">
    <citation type="submission" date="2024-05" db="EMBL/GenBank/DDBJ databases">
        <authorList>
            <person name="Liu Q."/>
            <person name="Xin Y.-H."/>
        </authorList>
    </citation>
    <scope>NUCLEOTIDE SEQUENCE [LARGE SCALE GENOMIC DNA]</scope>
    <source>
        <strain evidence="2 3">CGMCC 1.10181</strain>
    </source>
</reference>
<dbReference type="RefSeq" id="WP_343888302.1">
    <property type="nucleotide sequence ID" value="NZ_BAAAEH010000008.1"/>
</dbReference>
<organism evidence="2 3">
    <name type="scientific">Sphingomonas oligophenolica</name>
    <dbReference type="NCBI Taxonomy" id="301154"/>
    <lineage>
        <taxon>Bacteria</taxon>
        <taxon>Pseudomonadati</taxon>
        <taxon>Pseudomonadota</taxon>
        <taxon>Alphaproteobacteria</taxon>
        <taxon>Sphingomonadales</taxon>
        <taxon>Sphingomonadaceae</taxon>
        <taxon>Sphingomonas</taxon>
    </lineage>
</organism>
<feature type="transmembrane region" description="Helical" evidence="1">
    <location>
        <begin position="44"/>
        <end position="64"/>
    </location>
</feature>
<dbReference type="SUPFAM" id="SSF103473">
    <property type="entry name" value="MFS general substrate transporter"/>
    <property type="match status" value="1"/>
</dbReference>
<evidence type="ECO:0000313" key="2">
    <source>
        <dbReference type="EMBL" id="MEN2790555.1"/>
    </source>
</evidence>
<feature type="transmembrane region" description="Helical" evidence="1">
    <location>
        <begin position="100"/>
        <end position="118"/>
    </location>
</feature>
<feature type="transmembrane region" description="Helical" evidence="1">
    <location>
        <begin position="76"/>
        <end position="94"/>
    </location>
</feature>
<feature type="transmembrane region" description="Helical" evidence="1">
    <location>
        <begin position="261"/>
        <end position="281"/>
    </location>
</feature>
<evidence type="ECO:0000313" key="3">
    <source>
        <dbReference type="Proteomes" id="UP001419910"/>
    </source>
</evidence>
<evidence type="ECO:0000256" key="1">
    <source>
        <dbReference type="SAM" id="Phobius"/>
    </source>
</evidence>
<sequence>MKRIGLPHFPASAAAPLAAAMGCLQPGIDPVFLTLLSQASHVPIAAHGLIVGGTQTGAALGSLAVWRLGPLLSHRAVIAAALVALTCSLATAGIDDITAILPIRCCYGLAMGTVYAYAMAAYATRKPNRAFGAVFLIQLVLSTLVSLALPEVGHAAGADVALGLLVLAPASALVALLLMEERDMSRGGGASPAPSAVPAAGWALAAATFWFICATMLIWSFSAGLATAAGIADRTIGHAVAIGSISGALTALAVMREKLLVPLPVTGLLAGAALVSPMVLTAPGADAAFVVSIILLNIGSTAIIIRCSGLAAASSTDSRFRTFVACTHSLGLIAGPTLGTLMMALFGPDGLLAGLLAALVAGLGSVVWAALAAADTGTRSPSRAMVPDAANTAQIALD</sequence>
<feature type="transmembrane region" description="Helical" evidence="1">
    <location>
        <begin position="235"/>
        <end position="254"/>
    </location>
</feature>
<dbReference type="EMBL" id="JBDIME010000010">
    <property type="protein sequence ID" value="MEN2790555.1"/>
    <property type="molecule type" value="Genomic_DNA"/>
</dbReference>
<keyword evidence="1" id="KW-1133">Transmembrane helix</keyword>
<feature type="transmembrane region" description="Helical" evidence="1">
    <location>
        <begin position="352"/>
        <end position="374"/>
    </location>
</feature>
<keyword evidence="1" id="KW-0812">Transmembrane</keyword>